<reference evidence="1" key="1">
    <citation type="submission" date="2023-07" db="EMBL/GenBank/DDBJ databases">
        <title>Black Yeasts Isolated from many extreme environments.</title>
        <authorList>
            <person name="Coleine C."/>
            <person name="Stajich J.E."/>
            <person name="Selbmann L."/>
        </authorList>
    </citation>
    <scope>NUCLEOTIDE SEQUENCE</scope>
    <source>
        <strain evidence="1">CCFEE 5714</strain>
    </source>
</reference>
<comment type="caution">
    <text evidence="1">The sequence shown here is derived from an EMBL/GenBank/DDBJ whole genome shotgun (WGS) entry which is preliminary data.</text>
</comment>
<name>A0ACC3MD97_9PEZI</name>
<accession>A0ACC3MD97</accession>
<organism evidence="1 2">
    <name type="scientific">Vermiconidia calcicola</name>
    <dbReference type="NCBI Taxonomy" id="1690605"/>
    <lineage>
        <taxon>Eukaryota</taxon>
        <taxon>Fungi</taxon>
        <taxon>Dikarya</taxon>
        <taxon>Ascomycota</taxon>
        <taxon>Pezizomycotina</taxon>
        <taxon>Dothideomycetes</taxon>
        <taxon>Dothideomycetidae</taxon>
        <taxon>Mycosphaerellales</taxon>
        <taxon>Extremaceae</taxon>
        <taxon>Vermiconidia</taxon>
    </lineage>
</organism>
<proteinExistence type="predicted"/>
<dbReference type="EMBL" id="JAUTXU010000339">
    <property type="protein sequence ID" value="KAK3684535.1"/>
    <property type="molecule type" value="Genomic_DNA"/>
</dbReference>
<keyword evidence="2" id="KW-1185">Reference proteome</keyword>
<sequence length="225" mass="25545">MAPSNARTMPPSTPNQYPPKTPRNTSSYITYKSAFDDIVEIRAGENEDAKSFHMHKGVLCFYSGYFARALNGTFAEASKGVVELKTEDKNVFEMFEYWTYGRRFCEPAQSYTGAIVWLDIAKLWIFGDSHHIPLLQNDVIDLMKTVVVNYWVIPTSPTNHIYENTVPTAPLRKFVIDIIGRTSGPIGFNKANMSADLPKDALIDLVHVVWETSLESNRWTKEDVK</sequence>
<evidence type="ECO:0000313" key="1">
    <source>
        <dbReference type="EMBL" id="KAK3684535.1"/>
    </source>
</evidence>
<protein>
    <submittedName>
        <fullName evidence="1">Uncharacterized protein</fullName>
    </submittedName>
</protein>
<gene>
    <name evidence="1" type="ORF">LTR37_020177</name>
</gene>
<evidence type="ECO:0000313" key="2">
    <source>
        <dbReference type="Proteomes" id="UP001281147"/>
    </source>
</evidence>
<dbReference type="Proteomes" id="UP001281147">
    <property type="component" value="Unassembled WGS sequence"/>
</dbReference>